<evidence type="ECO:0007829" key="18">
    <source>
        <dbReference type="PDB" id="6ZZ8"/>
    </source>
</evidence>
<dbReference type="Pfam" id="PF22331">
    <property type="entry name" value="Sas-6-like_oligomerization"/>
    <property type="match status" value="1"/>
</dbReference>
<evidence type="ECO:0007829" key="12">
    <source>
        <dbReference type="PDB" id="3Q0X"/>
    </source>
</evidence>
<dbReference type="AlphaFoldDB" id="A9CQL4"/>
<reference evidence="18 19" key="6">
    <citation type="journal article" date="2021" name="Nat. Commun.">
        <title>Tuning SAS-6 architecture with monobodies impairs distinct steps of centriole assembly.</title>
        <authorList>
            <person name="Hatzopoulos G.N."/>
            <person name="Kukenshoner T."/>
            <person name="Banterle N."/>
            <person name="Favez T."/>
            <person name="Fluckiger I."/>
            <person name="Hamel V."/>
            <person name="Andany S."/>
            <person name="Fantner G.E."/>
            <person name="Hantschel O."/>
            <person name="Gonczy P."/>
        </authorList>
    </citation>
    <scope>X-RAY CRYSTALLOGRAPHY (2.05 ANGSTROMS) OF 1-159</scope>
    <scope>DISULFIDE BONDS</scope>
</reference>
<dbReference type="PDB" id="4U2J">
    <property type="method" value="X-ray"/>
    <property type="resolution" value="2.00 A"/>
    <property type="chains" value="A/B/C/D=1-159"/>
</dbReference>
<dbReference type="PDBsum" id="4TTX"/>
<feature type="disulfide bond" description="Interchain" evidence="12 18">
    <location>
        <position position="178"/>
    </location>
</feature>
<keyword evidence="4" id="KW-0206">Cytoskeleton</keyword>
<dbReference type="PDB" id="4TQ7">
    <property type="method" value="X-ray"/>
    <property type="resolution" value="2.64 A"/>
    <property type="chains" value="A/B=1-159"/>
</dbReference>
<dbReference type="InterPro" id="IPR038558">
    <property type="entry name" value="SAS-6_N_sf"/>
</dbReference>
<dbReference type="STRING" id="3055.A9CQL4"/>
<dbReference type="Pfam" id="PF16531">
    <property type="entry name" value="SAS-6_N"/>
    <property type="match status" value="1"/>
</dbReference>
<dbReference type="DIP" id="DIP-61997N"/>
<dbReference type="CDD" id="cd10142">
    <property type="entry name" value="HD_SAS6_N"/>
    <property type="match status" value="1"/>
</dbReference>
<dbReference type="PDB" id="4TTZ">
    <property type="method" value="X-ray"/>
    <property type="resolution" value="2.50 A"/>
    <property type="chains" value="A/B/C/D=1-159"/>
</dbReference>
<feature type="domain" description="Spindle assembly abnormal protein 6 N-terminal" evidence="7">
    <location>
        <begin position="24"/>
        <end position="155"/>
    </location>
</feature>
<dbReference type="PDB" id="3Q0X">
    <property type="method" value="X-ray"/>
    <property type="resolution" value="3.02 A"/>
    <property type="chains" value="A/B=1-226"/>
</dbReference>
<keyword evidence="3 6" id="KW-0175">Coiled coil</keyword>
<dbReference type="ExpressionAtlas" id="A9CQL4">
    <property type="expression patterns" value="baseline"/>
</dbReference>
<keyword evidence="12 13" id="KW-0002">3D-structure</keyword>
<dbReference type="PDB" id="4TTW">
    <property type="method" value="X-ray"/>
    <property type="resolution" value="1.20 A"/>
    <property type="chains" value="A=1-159"/>
</dbReference>
<evidence type="ECO:0000313" key="11">
    <source>
        <dbReference type="Proteomes" id="UP000006906"/>
    </source>
</evidence>
<dbReference type="Proteomes" id="UP000006906">
    <property type="component" value="Chromosome 12"/>
</dbReference>
<dbReference type="PDBsum" id="4TQ7"/>
<dbReference type="PDBsum" id="3Q0X"/>
<dbReference type="SMR" id="A9CQL4"/>
<evidence type="ECO:0000256" key="2">
    <source>
        <dbReference type="ARBA" id="ARBA00022490"/>
    </source>
</evidence>
<feature type="disulfide bond" evidence="19">
    <location>
        <position position="178"/>
    </location>
</feature>
<evidence type="ECO:0000259" key="8">
    <source>
        <dbReference type="Pfam" id="PF22331"/>
    </source>
</evidence>
<dbReference type="PDB" id="6YRL">
    <property type="method" value="X-ray"/>
    <property type="resolution" value="2.34 A"/>
    <property type="chains" value="A/B/C/D=277-390"/>
</dbReference>
<dbReference type="OrthoDB" id="49058at2759"/>
<feature type="domain" description="Sas-6-like oligomerization" evidence="8">
    <location>
        <begin position="183"/>
        <end position="248"/>
    </location>
</feature>
<reference evidence="10" key="5">
    <citation type="submission" date="2017-07" db="EMBL/GenBank/DDBJ databases">
        <title>WGS assembly of Chlamydomonas reinhardtii.</title>
        <authorList>
            <consortium name="Chlamydomonas Annotation Team"/>
            <consortium name="JGI Annotation Team"/>
            <person name="Merchant S.S."/>
            <person name="Prochnik S.E."/>
            <person name="Vallon O."/>
            <person name="Harris E.H."/>
            <person name="Karpowicz S.J."/>
            <person name="Witman G.B."/>
            <person name="Terry A."/>
            <person name="Salamov A."/>
            <person name="Fritz-Laylin L.K."/>
            <person name="Marechal-Drouard L."/>
            <person name="Marshall W.F."/>
            <person name="Qu L.H."/>
            <person name="Nelson D.R."/>
            <person name="Sanderfoot A.A."/>
            <person name="Spalding M.H."/>
            <person name="Kapitonov V.V."/>
            <person name="Ren Q."/>
            <person name="Ferris P."/>
            <person name="Lindquist E."/>
            <person name="Shapiro H."/>
            <person name="Lucas S.M."/>
            <person name="Grimwood J."/>
            <person name="Schmutz J."/>
            <person name="Grigoriev I.V."/>
            <person name="Rokhsar D.S."/>
        </authorList>
    </citation>
    <scope>NUCLEOTIDE SEQUENCE</scope>
    <source>
        <strain evidence="10">CC-503 cw92 mt+</strain>
    </source>
</reference>
<evidence type="ECO:0000256" key="3">
    <source>
        <dbReference type="ARBA" id="ARBA00023054"/>
    </source>
</evidence>
<reference evidence="14 15" key="4">
    <citation type="journal article" date="2016" name="Nat. Cell Biol.">
        <title>SAS-6 engineering reveals interdependence between cartwheel and microtubules in determining centriole architecture.</title>
        <authorList>
            <person name="Hilbert M."/>
            <person name="Noga A."/>
            <person name="Frey D."/>
            <person name="Hamel V."/>
            <person name="Guichard P."/>
            <person name="Kraatz S.H."/>
            <person name="Pfreundschuh M."/>
            <person name="Hosner S."/>
            <person name="Fluckiger I."/>
            <person name="Jaussi R."/>
            <person name="Wieser M.M."/>
            <person name="Thieltges K.M."/>
            <person name="Deupi X."/>
            <person name="Muller D.J."/>
            <person name="Kammerer R.A."/>
            <person name="Gonczy P."/>
            <person name="Hirono M."/>
            <person name="Steinmetz M.O."/>
        </authorList>
    </citation>
    <scope>X-RAY CRYSTALLOGRAPHY (1.20 ANGSTROMS) OF 1-159</scope>
</reference>
<evidence type="ECO:0000256" key="6">
    <source>
        <dbReference type="SAM" id="Coils"/>
    </source>
</evidence>
<evidence type="ECO:0000256" key="4">
    <source>
        <dbReference type="ARBA" id="ARBA00023212"/>
    </source>
</evidence>
<dbReference type="InterPro" id="IPR054755">
    <property type="entry name" value="Sas-6-like_oligomerization"/>
</dbReference>
<dbReference type="PDB" id="4TO7">
    <property type="method" value="X-ray"/>
    <property type="resolution" value="1.25 A"/>
    <property type="chains" value="A=1-159"/>
</dbReference>
<dbReference type="PDB" id="4TTX">
    <property type="method" value="X-ray"/>
    <property type="resolution" value="2.50 A"/>
    <property type="chains" value="A/B/C/D/E/F=1-159"/>
</dbReference>
<evidence type="ECO:0000313" key="9">
    <source>
        <dbReference type="EMBL" id="BAF94334.1"/>
    </source>
</evidence>
<dbReference type="PDB" id="3Q0Y">
    <property type="method" value="X-ray"/>
    <property type="resolution" value="2.10 A"/>
    <property type="chains" value="A/B/C/D/E/F=1-159"/>
</dbReference>
<comment type="subcellular location">
    <subcellularLocation>
        <location evidence="1">Cytoplasm</location>
        <location evidence="1">Cytoskeleton</location>
        <location evidence="1">Microtubule organizing center</location>
        <location evidence="1">Centrosome</location>
    </subcellularLocation>
</comment>
<evidence type="ECO:0007829" key="13">
    <source>
        <dbReference type="PDB" id="3Q0Y"/>
    </source>
</evidence>
<dbReference type="GO" id="GO:0042802">
    <property type="term" value="F:identical protein binding"/>
    <property type="evidence" value="ECO:0000353"/>
    <property type="project" value="IntAct"/>
</dbReference>
<evidence type="ECO:0000256" key="1">
    <source>
        <dbReference type="ARBA" id="ARBA00004300"/>
    </source>
</evidence>
<dbReference type="OMA" id="HMAMKIK"/>
<evidence type="ECO:0007829" key="17">
    <source>
        <dbReference type="PDB" id="6YRN"/>
    </source>
</evidence>
<dbReference type="PDBsum" id="4TO7"/>
<keyword evidence="5" id="KW-0131">Cell cycle</keyword>
<reference evidence="9" key="1">
    <citation type="journal article" date="2007" name="Curr. Biol.">
        <title>SAS-6 is a cartwheel protein that establishes the 9-fold symmetry of the centriole.</title>
        <authorList>
            <person name="Nakazawa Y."/>
            <person name="Hiraki M."/>
            <person name="Kamiya R."/>
            <person name="Hirono M."/>
        </authorList>
    </citation>
    <scope>NUCLEOTIDE SEQUENCE</scope>
</reference>
<keyword evidence="2" id="KW-0963">Cytoplasm</keyword>
<evidence type="ECO:0000313" key="10">
    <source>
        <dbReference type="EMBL" id="PNW75201.1"/>
    </source>
</evidence>
<dbReference type="PDB" id="6ZZC">
    <property type="method" value="X-ray"/>
    <property type="resolution" value="2.93 A"/>
    <property type="chains" value="A/B000/C=2-226"/>
</dbReference>
<dbReference type="PDB" id="4U2I">
    <property type="method" value="X-ray"/>
    <property type="resolution" value="2.28 A"/>
    <property type="chains" value="A/B/C/D=1-159"/>
</dbReference>
<accession>A9CQL4</accession>
<evidence type="ECO:0000256" key="5">
    <source>
        <dbReference type="ARBA" id="ARBA00023306"/>
    </source>
</evidence>
<gene>
    <name evidence="9" type="primary">CrSAS-6</name>
    <name evidence="10" type="ORF">CHLRE_12g516950v5</name>
</gene>
<dbReference type="PDB" id="6ZZD">
    <property type="method" value="X-ray"/>
    <property type="resolution" value="2.05 A"/>
    <property type="chains" value="A/B=1-159"/>
</dbReference>
<proteinExistence type="evidence at protein level"/>
<dbReference type="InterPro" id="IPR032396">
    <property type="entry name" value="SAS-6_N"/>
</dbReference>
<dbReference type="PDBsum" id="4U2I"/>
<name>A9CQL4_CHLRE</name>
<feature type="coiled-coil region" evidence="6">
    <location>
        <begin position="192"/>
        <end position="491"/>
    </location>
</feature>
<reference evidence="10 11" key="2">
    <citation type="journal article" date="2007" name="Science">
        <title>The Chlamydomonas genome reveals the evolution of key animal and plant functions.</title>
        <authorList>
            <person name="Merchant S.S."/>
            <person name="Prochnik S.E."/>
            <person name="Vallon O."/>
            <person name="Harris E.H."/>
            <person name="Karpowicz S.J."/>
            <person name="Witman G.B."/>
            <person name="Terry A."/>
            <person name="Salamov A."/>
            <person name="Fritz-Laylin L.K."/>
            <person name="Marechal-Drouard L."/>
            <person name="Marshall W.F."/>
            <person name="Qu L.H."/>
            <person name="Nelson D.R."/>
            <person name="Sanderfoot A.A."/>
            <person name="Spalding M.H."/>
            <person name="Kapitonov V.V."/>
            <person name="Ren Q."/>
            <person name="Ferris P."/>
            <person name="Lindquist E."/>
            <person name="Shapiro H."/>
            <person name="Lucas S.M."/>
            <person name="Grimwood J."/>
            <person name="Schmutz J."/>
            <person name="Cardol P."/>
            <person name="Cerutti H."/>
            <person name="Chanfreau G."/>
            <person name="Chen C.L."/>
            <person name="Cognat V."/>
            <person name="Croft M.T."/>
            <person name="Dent R."/>
            <person name="Dutcher S."/>
            <person name="Fernandez E."/>
            <person name="Fukuzawa H."/>
            <person name="Gonzalez-Ballester D."/>
            <person name="Gonzalez-Halphen D."/>
            <person name="Hallmann A."/>
            <person name="Hanikenne M."/>
            <person name="Hippler M."/>
            <person name="Inwood W."/>
            <person name="Jabbari K."/>
            <person name="Kalanon M."/>
            <person name="Kuras R."/>
            <person name="Lefebvre P.A."/>
            <person name="Lemaire S.D."/>
            <person name="Lobanov A.V."/>
            <person name="Lohr M."/>
            <person name="Manuell A."/>
            <person name="Meier I."/>
            <person name="Mets L."/>
            <person name="Mittag M."/>
            <person name="Mittelmeier T."/>
            <person name="Moroney J.V."/>
            <person name="Moseley J."/>
            <person name="Napoli C."/>
            <person name="Nedelcu A.M."/>
            <person name="Niyogi K."/>
            <person name="Novoselov S.V."/>
            <person name="Paulsen I.T."/>
            <person name="Pazour G."/>
            <person name="Purton S."/>
            <person name="Ral J.P."/>
            <person name="Riano-Pachon D.M."/>
            <person name="Riekhof W."/>
            <person name="Rymarquis L."/>
            <person name="Schroda M."/>
            <person name="Stern D."/>
            <person name="Umen J."/>
            <person name="Willows R."/>
            <person name="Wilson N."/>
            <person name="Zimmer S.L."/>
            <person name="Allmer J."/>
            <person name="Balk J."/>
            <person name="Bisova K."/>
            <person name="Chen C.J."/>
            <person name="Elias M."/>
            <person name="Gendler K."/>
            <person name="Hauser C."/>
            <person name="Lamb M.R."/>
            <person name="Ledford H."/>
            <person name="Long J.C."/>
            <person name="Minagawa J."/>
            <person name="Page M.D."/>
            <person name="Pan J."/>
            <person name="Pootakham W."/>
            <person name="Roje S."/>
            <person name="Rose A."/>
            <person name="Stahlberg E."/>
            <person name="Terauchi A.M."/>
            <person name="Yang P."/>
            <person name="Ball S."/>
            <person name="Bowler C."/>
            <person name="Dieckmann C.L."/>
            <person name="Gladyshev V.N."/>
            <person name="Green P."/>
            <person name="Jorgensen R."/>
            <person name="Mayfield S."/>
            <person name="Mueller-Roeber B."/>
            <person name="Rajamani S."/>
            <person name="Sayre R.T."/>
            <person name="Brokstein P."/>
            <person name="Dubchak I."/>
            <person name="Goodstein D."/>
            <person name="Hornick L."/>
            <person name="Huang Y.W."/>
            <person name="Jhaveri J."/>
            <person name="Luo Y."/>
            <person name="Martinez D."/>
            <person name="Ngau W.C."/>
            <person name="Otillar B."/>
            <person name="Poliakov A."/>
            <person name="Porter A."/>
            <person name="Szajkowski L."/>
            <person name="Werner G."/>
            <person name="Zhou K."/>
            <person name="Grigoriev I.V."/>
            <person name="Rokhsar D.S."/>
            <person name="Grossman A.R."/>
        </authorList>
    </citation>
    <scope>NUCLEOTIDE SEQUENCE [LARGE SCALE GENOMIC DNA]</scope>
    <source>
        <strain evidence="11">CC-503</strain>
        <strain evidence="10">CC-503 cw92 mt+</strain>
    </source>
</reference>
<dbReference type="PDB" id="4TTY">
    <property type="method" value="X-ray"/>
    <property type="resolution" value="1.90 A"/>
    <property type="chains" value="A/B=1-159"/>
</dbReference>
<dbReference type="PANTHER" id="PTHR44281:SF2">
    <property type="entry name" value="SPINDLE ASSEMBLY ABNORMAL PROTEIN 6 HOMOLOG"/>
    <property type="match status" value="1"/>
</dbReference>
<evidence type="ECO:0007829" key="14">
    <source>
        <dbReference type="PDB" id="4TO7"/>
    </source>
</evidence>
<dbReference type="PDB" id="6YRN">
    <property type="method" value="X-ray"/>
    <property type="resolution" value="2.43 A"/>
    <property type="chains" value="A/B/C/D/E/F/G/H=277-390"/>
</dbReference>
<dbReference type="PDB" id="6ZZ8">
    <property type="method" value="X-ray"/>
    <property type="resolution" value="3.73 A"/>
    <property type="chains" value="A/B/C/D/E/F=2-226"/>
</dbReference>
<dbReference type="Gramene" id="PNW75201">
    <property type="protein sequence ID" value="PNW75201"/>
    <property type="gene ID" value="CHLRE_12g516950v5"/>
</dbReference>
<dbReference type="PDBsum" id="4TTY"/>
<dbReference type="PDBsum" id="4TPZ"/>
<sequence>MPLLLDDGDPKAQTGFDLSTATTLFWRPVPVHVKQQDREDVLEELTFRILTGVAKQNHNLRILRIHISSDSDLFFLHTLEVSEEDFQSLKNDQGILVDFASFPGKIISLLEKCILAQPGDSPRFQAVLTIRGGESVFKIVEINDFKQLPHITLAFRPGNDSVVKQFLAFRLSEVKGTCHDLSDDLSRTRDDRDSMVAQLAQCRQQLAQLREQYDKHLLEVQAQAKTQQASAHEERIREKSQLKDQFEKERGEMEGRYRDQIAALNTRLGELDTENRKLREVKYELDTKVSELSHKLGSSEGSNRSLEEETARLRSLNQQLSSSKHELEIQLNEAKAKVLALDEKAQSQGDVIEQQRGRLRDMEAALRQTEQRCADLRDTLASAEGRAKEAQAEVLKGNQAIEKLTNDLRLAKEKTKRKAAIILRQEEELQEREQSLANATRDVGVLGQQAESLRKDVASLHSENDSLRSKLEDSKQQLQSNEQMIRWLNQQVTEAQLHASGATVAGSRYAFRPSAALPGSMPPPSVAATPAVGLLAAPGPSTAYKPGGTTSRYASTLGVTGLSSGLSGAGATSVGAAVAGGSYGAGGDSSYRPGVGGAYASSGGAGGFGGSVGGGGQVGGSGSAIGAATGAGSALGTYRSSYAASTHPSPGGVTAGMGSTLTTPAVNRYAAGSYSSVSSSLSFGGGLGAARAVDATPAASKYGVGFSNAAMGVVGTVGGAGGTDAQRA</sequence>
<dbReference type="PDB" id="6ZZG">
    <property type="method" value="X-ray"/>
    <property type="resolution" value="2.93 A"/>
    <property type="chains" value="A/B/C/D/E/F=1-159"/>
</dbReference>
<protein>
    <submittedName>
        <fullName evidence="9">Centriole protein</fullName>
    </submittedName>
</protein>
<dbReference type="PDBsum" id="4U2J"/>
<dbReference type="PDBsum" id="3Q0Y"/>
<evidence type="ECO:0007829" key="16">
    <source>
        <dbReference type="PDB" id="6YRL"/>
    </source>
</evidence>
<dbReference type="SUPFAM" id="SSF90257">
    <property type="entry name" value="Myosin rod fragments"/>
    <property type="match status" value="1"/>
</dbReference>
<dbReference type="PDB" id="4TPZ">
    <property type="method" value="X-ray"/>
    <property type="resolution" value="1.80 A"/>
    <property type="chains" value="A/B/C/D=1-159"/>
</dbReference>
<feature type="disulfide bond" description="Interchain" evidence="12 18">
    <location>
        <position position="202"/>
    </location>
</feature>
<reference evidence="12 13" key="3">
    <citation type="journal article" date="2011" name="Cell">
        <title>Structural basis of the 9-fold symmetry of centrioles.</title>
        <authorList>
            <person name="Kitagawa D."/>
            <person name="Vakonakis I."/>
            <person name="Olieric N."/>
            <person name="Hilbert M."/>
            <person name="Keller D."/>
            <person name="Olieric V."/>
            <person name="Bortfeld M."/>
            <person name="Erat M.C."/>
            <person name="Fluckiger I."/>
            <person name="Gonczy P."/>
            <person name="Steinmetz M.O."/>
        </authorList>
    </citation>
    <scope>X-RAY CRYSTALLOGRAPHY (2.10 ANGSTROMS) OF 1-159</scope>
    <scope>DISULFIDE BONDS</scope>
</reference>
<keyword evidence="11" id="KW-1185">Reference proteome</keyword>
<dbReference type="PDBsum" id="4TTW"/>
<dbReference type="Gene3D" id="2.170.210.20">
    <property type="entry name" value="Spindle assembly abnormal protein 6, N-terminal domain"/>
    <property type="match status" value="1"/>
</dbReference>
<reference evidence="16 17" key="7">
    <citation type="journal article" date="2022" name="Structure">
        <title>Structures of SAS-6 coiled coil hold implications for the polarity of the centriolar cartwheel.</title>
        <authorList>
            <person name="Kantsadi A.L."/>
            <person name="Hatzopoulos G.N."/>
            <person name="Gonczy P."/>
            <person name="Vakonakis I."/>
        </authorList>
    </citation>
    <scope>X-RAY CRYSTALLOGRAPHY (2.34 ANGSTROMS) OF 277-390</scope>
    <scope>DISULFIDE BONDS</scope>
</reference>
<evidence type="ECO:0007829" key="15">
    <source>
        <dbReference type="PDB" id="4TPZ"/>
    </source>
</evidence>
<evidence type="ECO:0000259" key="7">
    <source>
        <dbReference type="Pfam" id="PF16531"/>
    </source>
</evidence>
<evidence type="ECO:0007829" key="19">
    <source>
        <dbReference type="PDB" id="6ZZC"/>
    </source>
</evidence>
<dbReference type="EMBL" id="AB368179">
    <property type="protein sequence ID" value="BAF94334.1"/>
    <property type="molecule type" value="Genomic_DNA"/>
</dbReference>
<feature type="disulfide bond" description="Interchain" evidence="16">
    <location>
        <position position="373"/>
    </location>
</feature>
<dbReference type="EMBL" id="CM008973">
    <property type="protein sequence ID" value="PNW75201.1"/>
    <property type="molecule type" value="Genomic_DNA"/>
</dbReference>
<organism evidence="9">
    <name type="scientific">Chlamydomonas reinhardtii</name>
    <name type="common">Chlamydomonas smithii</name>
    <dbReference type="NCBI Taxonomy" id="3055"/>
    <lineage>
        <taxon>Eukaryota</taxon>
        <taxon>Viridiplantae</taxon>
        <taxon>Chlorophyta</taxon>
        <taxon>core chlorophytes</taxon>
        <taxon>Chlorophyceae</taxon>
        <taxon>CS clade</taxon>
        <taxon>Chlamydomonadales</taxon>
        <taxon>Chlamydomonadaceae</taxon>
        <taxon>Chlamydomonas</taxon>
    </lineage>
</organism>
<dbReference type="PANTHER" id="PTHR44281">
    <property type="entry name" value="SPINDLE ASSEMBLY ABNORMAL PROTEIN 6 HOMOLOG"/>
    <property type="match status" value="1"/>
</dbReference>
<dbReference type="PDBsum" id="4TTZ"/>